<dbReference type="GO" id="GO:0003700">
    <property type="term" value="F:DNA-binding transcription factor activity"/>
    <property type="evidence" value="ECO:0007669"/>
    <property type="project" value="InterPro"/>
</dbReference>
<dbReference type="AlphaFoldDB" id="A0A372ZQP4"/>
<keyword evidence="3" id="KW-0238">DNA-binding</keyword>
<evidence type="ECO:0000256" key="3">
    <source>
        <dbReference type="ARBA" id="ARBA00023125"/>
    </source>
</evidence>
<dbReference type="Pfam" id="PF03466">
    <property type="entry name" value="LysR_substrate"/>
    <property type="match status" value="1"/>
</dbReference>
<dbReference type="InterPro" id="IPR000847">
    <property type="entry name" value="LysR_HTH_N"/>
</dbReference>
<dbReference type="PRINTS" id="PR00039">
    <property type="entry name" value="HTHLYSR"/>
</dbReference>
<protein>
    <submittedName>
        <fullName evidence="6">LysR family transcriptional regulator</fullName>
    </submittedName>
</protein>
<comment type="caution">
    <text evidence="6">The sequence shown here is derived from an EMBL/GenBank/DDBJ whole genome shotgun (WGS) entry which is preliminary data.</text>
</comment>
<keyword evidence="7" id="KW-1185">Reference proteome</keyword>
<dbReference type="PANTHER" id="PTHR30126">
    <property type="entry name" value="HTH-TYPE TRANSCRIPTIONAL REGULATOR"/>
    <property type="match status" value="1"/>
</dbReference>
<dbReference type="GO" id="GO:0000976">
    <property type="term" value="F:transcription cis-regulatory region binding"/>
    <property type="evidence" value="ECO:0007669"/>
    <property type="project" value="TreeGrafter"/>
</dbReference>
<accession>A0A372ZQP4</accession>
<dbReference type="Proteomes" id="UP000263377">
    <property type="component" value="Unassembled WGS sequence"/>
</dbReference>
<proteinExistence type="inferred from homology"/>
<organism evidence="6 7">
    <name type="scientific">Kitasatospora xanthocidica</name>
    <dbReference type="NCBI Taxonomy" id="83382"/>
    <lineage>
        <taxon>Bacteria</taxon>
        <taxon>Bacillati</taxon>
        <taxon>Actinomycetota</taxon>
        <taxon>Actinomycetes</taxon>
        <taxon>Kitasatosporales</taxon>
        <taxon>Streptomycetaceae</taxon>
        <taxon>Kitasatospora</taxon>
    </lineage>
</organism>
<dbReference type="InterPro" id="IPR005119">
    <property type="entry name" value="LysR_subst-bd"/>
</dbReference>
<feature type="domain" description="HTH lysR-type" evidence="5">
    <location>
        <begin position="12"/>
        <end position="69"/>
    </location>
</feature>
<dbReference type="Gene3D" id="3.40.190.290">
    <property type="match status" value="1"/>
</dbReference>
<name>A0A372ZQP4_9ACTN</name>
<evidence type="ECO:0000256" key="1">
    <source>
        <dbReference type="ARBA" id="ARBA00009437"/>
    </source>
</evidence>
<dbReference type="InterPro" id="IPR036388">
    <property type="entry name" value="WH-like_DNA-bd_sf"/>
</dbReference>
<gene>
    <name evidence="6" type="ORF">DR950_07955</name>
</gene>
<comment type="similarity">
    <text evidence="1">Belongs to the LysR transcriptional regulatory family.</text>
</comment>
<dbReference type="SUPFAM" id="SSF46785">
    <property type="entry name" value="Winged helix' DNA-binding domain"/>
    <property type="match status" value="1"/>
</dbReference>
<sequence length="303" mass="32265">MSDRPATGSGPLDLNQLRTFLAVHRAGSFTAAAHLLGLSQSTVTAQIRALEQRLGRELFERRARGVSPLPYADDLAARLAGPLDRLAGLADGRGGGAPEPVHLAGPAEFLGTVLLAELAPLVAQGVQLRVTGGLTDPLLAELRAGQHDLVVATRRPRGRTLLAEPLADEEFVLVAAPVWAERLAGRELPDALAEAPLLSYAEDLPIARRYWRHVFDRRLHARAAVTVPDLRALLSAATAGAGWSVLPGYLCRAELASGALRLLHEPADPPINTAYLVRRPAGSANPHVALVREHLLAAARTWG</sequence>
<evidence type="ECO:0000256" key="4">
    <source>
        <dbReference type="ARBA" id="ARBA00023163"/>
    </source>
</evidence>
<dbReference type="InterPro" id="IPR036390">
    <property type="entry name" value="WH_DNA-bd_sf"/>
</dbReference>
<evidence type="ECO:0000313" key="6">
    <source>
        <dbReference type="EMBL" id="RGD57730.1"/>
    </source>
</evidence>
<dbReference type="Pfam" id="PF00126">
    <property type="entry name" value="HTH_1"/>
    <property type="match status" value="1"/>
</dbReference>
<evidence type="ECO:0000313" key="7">
    <source>
        <dbReference type="Proteomes" id="UP000263377"/>
    </source>
</evidence>
<keyword evidence="2" id="KW-0805">Transcription regulation</keyword>
<keyword evidence="4" id="KW-0804">Transcription</keyword>
<dbReference type="PANTHER" id="PTHR30126:SF39">
    <property type="entry name" value="HTH-TYPE TRANSCRIPTIONAL REGULATOR CYSL"/>
    <property type="match status" value="1"/>
</dbReference>
<dbReference type="EMBL" id="QVIG01000001">
    <property type="protein sequence ID" value="RGD57730.1"/>
    <property type="molecule type" value="Genomic_DNA"/>
</dbReference>
<reference evidence="6 7" key="1">
    <citation type="submission" date="2018-08" db="EMBL/GenBank/DDBJ databases">
        <title>Diversity &amp; Physiological Properties of Lignin-Decomposing Actinobacteria from Soil.</title>
        <authorList>
            <person name="Roh S.G."/>
            <person name="Kim S.B."/>
        </authorList>
    </citation>
    <scope>NUCLEOTIDE SEQUENCE [LARGE SCALE GENOMIC DNA]</scope>
    <source>
        <strain evidence="6 7">MMS17-GH009</strain>
    </source>
</reference>
<dbReference type="RefSeq" id="WP_117486473.1">
    <property type="nucleotide sequence ID" value="NZ_QVIG01000001.1"/>
</dbReference>
<dbReference type="Gene3D" id="1.10.10.10">
    <property type="entry name" value="Winged helix-like DNA-binding domain superfamily/Winged helix DNA-binding domain"/>
    <property type="match status" value="1"/>
</dbReference>
<dbReference type="CDD" id="cd05466">
    <property type="entry name" value="PBP2_LTTR_substrate"/>
    <property type="match status" value="1"/>
</dbReference>
<evidence type="ECO:0000259" key="5">
    <source>
        <dbReference type="PROSITE" id="PS50931"/>
    </source>
</evidence>
<dbReference type="SUPFAM" id="SSF53850">
    <property type="entry name" value="Periplasmic binding protein-like II"/>
    <property type="match status" value="1"/>
</dbReference>
<dbReference type="PROSITE" id="PS50931">
    <property type="entry name" value="HTH_LYSR"/>
    <property type="match status" value="1"/>
</dbReference>
<evidence type="ECO:0000256" key="2">
    <source>
        <dbReference type="ARBA" id="ARBA00023015"/>
    </source>
</evidence>